<evidence type="ECO:0000313" key="2">
    <source>
        <dbReference type="Proteomes" id="UP001372834"/>
    </source>
</evidence>
<comment type="caution">
    <text evidence="1">The sequence shown here is derived from an EMBL/GenBank/DDBJ whole genome shotgun (WGS) entry which is preliminary data.</text>
</comment>
<reference evidence="1 2" key="1">
    <citation type="submission" date="2023-10" db="EMBL/GenBank/DDBJ databases">
        <title>Genomes of two closely related lineages of the louse Polyplax serrata with different host specificities.</title>
        <authorList>
            <person name="Martinu J."/>
            <person name="Tarabai H."/>
            <person name="Stefka J."/>
            <person name="Hypsa V."/>
        </authorList>
    </citation>
    <scope>NUCLEOTIDE SEQUENCE [LARGE SCALE GENOMIC DNA]</scope>
    <source>
        <strain evidence="1">HR10_N</strain>
    </source>
</reference>
<protein>
    <submittedName>
        <fullName evidence="1">Uncharacterized protein</fullName>
    </submittedName>
</protein>
<name>A0AAN8S446_POLSC</name>
<sequence>MEAMRKSRKTSKIKTFFTLALMEILPEEVDVPPEEKNSTLIPDITIRFLGHNHPTRLRFSSGKYQCEKKFLAELSMITVELEAEGKRNVYKNVYTILGANQTETSKLNPHYQAGNNSKDETCETFGEIPWAVVSERSRADFNCSPETQAKFFDYALGRFGLEFRDGGSVRETERKQGLLHLYNAENKRRFGGPLNGIFQHFPNVMGH</sequence>
<dbReference type="Proteomes" id="UP001372834">
    <property type="component" value="Unassembled WGS sequence"/>
</dbReference>
<evidence type="ECO:0000313" key="1">
    <source>
        <dbReference type="EMBL" id="KAK6622985.1"/>
    </source>
</evidence>
<proteinExistence type="predicted"/>
<dbReference type="EMBL" id="JAWJWE010000038">
    <property type="protein sequence ID" value="KAK6622985.1"/>
    <property type="molecule type" value="Genomic_DNA"/>
</dbReference>
<accession>A0AAN8S446</accession>
<gene>
    <name evidence="1" type="ORF">RUM43_008837</name>
</gene>
<dbReference type="AlphaFoldDB" id="A0AAN8S446"/>
<organism evidence="1 2">
    <name type="scientific">Polyplax serrata</name>
    <name type="common">Common mouse louse</name>
    <dbReference type="NCBI Taxonomy" id="468196"/>
    <lineage>
        <taxon>Eukaryota</taxon>
        <taxon>Metazoa</taxon>
        <taxon>Ecdysozoa</taxon>
        <taxon>Arthropoda</taxon>
        <taxon>Hexapoda</taxon>
        <taxon>Insecta</taxon>
        <taxon>Pterygota</taxon>
        <taxon>Neoptera</taxon>
        <taxon>Paraneoptera</taxon>
        <taxon>Psocodea</taxon>
        <taxon>Troctomorpha</taxon>
        <taxon>Phthiraptera</taxon>
        <taxon>Anoplura</taxon>
        <taxon>Polyplacidae</taxon>
        <taxon>Polyplax</taxon>
    </lineage>
</organism>